<dbReference type="AlphaFoldDB" id="A0A2N9FG01"/>
<dbReference type="GO" id="GO:0003676">
    <property type="term" value="F:nucleic acid binding"/>
    <property type="evidence" value="ECO:0007669"/>
    <property type="project" value="InterPro"/>
</dbReference>
<reference evidence="3" key="1">
    <citation type="submission" date="2018-02" db="EMBL/GenBank/DDBJ databases">
        <authorList>
            <person name="Cohen D.B."/>
            <person name="Kent A.D."/>
        </authorList>
    </citation>
    <scope>NUCLEOTIDE SEQUENCE</scope>
</reference>
<dbReference type="Pfam" id="PF14291">
    <property type="entry name" value="DUF4371"/>
    <property type="match status" value="1"/>
</dbReference>
<dbReference type="Gene3D" id="3.30.420.10">
    <property type="entry name" value="Ribonuclease H-like superfamily/Ribonuclease H"/>
    <property type="match status" value="1"/>
</dbReference>
<proteinExistence type="predicted"/>
<dbReference type="InterPro" id="IPR036875">
    <property type="entry name" value="Znf_CCHC_sf"/>
</dbReference>
<dbReference type="InterPro" id="IPR057670">
    <property type="entry name" value="SH3_retrovirus"/>
</dbReference>
<evidence type="ECO:0000259" key="2">
    <source>
        <dbReference type="PROSITE" id="PS50994"/>
    </source>
</evidence>
<dbReference type="EMBL" id="OIVN01001093">
    <property type="protein sequence ID" value="SPC89756.1"/>
    <property type="molecule type" value="Genomic_DNA"/>
</dbReference>
<dbReference type="SUPFAM" id="SSF57756">
    <property type="entry name" value="Retrovirus zinc finger-like domains"/>
    <property type="match status" value="1"/>
</dbReference>
<sequence length="1062" mass="120826">MNEVHVEPNESVVANEEFSEEEASGEDMDEAHESEGVDVANDEFREEHNEDNLRDGGVNEEASVSMLDLEKDVDVNYDPGLWGIINDTKRVMLVKKDLSHEEQMSIVIRCVDVEDASEVKVEEFFLGFIKVDDTSGLGLFKRLEDTLVDLKLNIDDIRGQSYDNGANMKGKHQGVQRRLLDVNPRAFYVPCGCHTLNLALCDMAKSCVKARNFFGYVQKIYTLFSGSTHRWDVLKTYVKGLSPKALSVTRWESHIESVRAIRSQPEELRDALIEISNTSKDDVVMAEAKGLCFNALEDFEFLISLCIWYKILDKVNWVSQVLQKEEIDLENAIIKIKELILFFEELREDGFLDLIEEGKELAKKVGIEPAFTVKRVVRRKKQFDEDVGEDANESQSPQEKFKVTYFYHIIDQALTSLKDRFEQFQRYEEIFGFLLNGKFKSISEDKLMEHCSQLQNIMAAKNVVADLTRGDKLTGNNYDIWHRKIQYLLNEQELLETLSNKMTIPEDGNTAQHRRDLEAYQSWFKKDRSTRFTMLSSMHDDLIGEYKTFQNAKDMWDQLKFDFGGTSTTRLRSLVLKFEVYRKDPKHTMTEHLRMMSGMIRDLKAAGNVLTDEQQVQARSAKRRPNLQPLSPMVGSANQMGLSAKTRARQQGKGGPSTNAPKVNKGANQHKRKRGAKKNISKMKCYNCNKLGHFAHTGATRHVAQDRAGFVDYRKIPAGTHVVYMGNGSYEEALGLGYDFHLSWNGLDILLDDVIFGHGSSTWHARLGHIGKDRMTRLAREGLLGPLAKVDLPICEPCLAGKACRKPFGKAVRATQPLELIHSDICGPMNLIAHHYEALDCFKRFVAEVENQHEKSLKALRTDRGREYLSDQFKDLCEEKGIRRQLTISNTPQQNGVAERRNRTLLDMVRSMMAQANLPISFWGDALLTAAYILNRVPSQSVSSTPYELWKGEKPNLEHLRPWGSAGFVHSTAHKYGKLGPRARKHIFIRYSDSSKGYVMYGEHPNGGMTEIELRDIDFIETDFPSIGDANRDLDLYELEEDEGTLPSLSKGEGISSSSCNR</sequence>
<dbReference type="PROSITE" id="PS50994">
    <property type="entry name" value="INTEGRASE"/>
    <property type="match status" value="1"/>
</dbReference>
<gene>
    <name evidence="3" type="ORF">FSB_LOCUS17638</name>
</gene>
<dbReference type="Pfam" id="PF13976">
    <property type="entry name" value="gag_pre-integrs"/>
    <property type="match status" value="1"/>
</dbReference>
<dbReference type="Pfam" id="PF25597">
    <property type="entry name" value="SH3_retrovirus"/>
    <property type="match status" value="1"/>
</dbReference>
<feature type="compositionally biased region" description="Basic and acidic residues" evidence="1">
    <location>
        <begin position="42"/>
        <end position="54"/>
    </location>
</feature>
<dbReference type="InterPro" id="IPR012337">
    <property type="entry name" value="RNaseH-like_sf"/>
</dbReference>
<dbReference type="Pfam" id="PF14223">
    <property type="entry name" value="Retrotran_gag_2"/>
    <property type="match status" value="1"/>
</dbReference>
<dbReference type="InterPro" id="IPR036397">
    <property type="entry name" value="RNaseH_sf"/>
</dbReference>
<dbReference type="GO" id="GO:0015074">
    <property type="term" value="P:DNA integration"/>
    <property type="evidence" value="ECO:0007669"/>
    <property type="project" value="InterPro"/>
</dbReference>
<organism evidence="3">
    <name type="scientific">Fagus sylvatica</name>
    <name type="common">Beechnut</name>
    <dbReference type="NCBI Taxonomy" id="28930"/>
    <lineage>
        <taxon>Eukaryota</taxon>
        <taxon>Viridiplantae</taxon>
        <taxon>Streptophyta</taxon>
        <taxon>Embryophyta</taxon>
        <taxon>Tracheophyta</taxon>
        <taxon>Spermatophyta</taxon>
        <taxon>Magnoliopsida</taxon>
        <taxon>eudicotyledons</taxon>
        <taxon>Gunneridae</taxon>
        <taxon>Pentapetalae</taxon>
        <taxon>rosids</taxon>
        <taxon>fabids</taxon>
        <taxon>Fagales</taxon>
        <taxon>Fagaceae</taxon>
        <taxon>Fagus</taxon>
    </lineage>
</organism>
<protein>
    <recommendedName>
        <fullName evidence="2">Integrase catalytic domain-containing protein</fullName>
    </recommendedName>
</protein>
<dbReference type="InterPro" id="IPR039537">
    <property type="entry name" value="Retrotran_Ty1/copia-like"/>
</dbReference>
<dbReference type="GO" id="GO:0008270">
    <property type="term" value="F:zinc ion binding"/>
    <property type="evidence" value="ECO:0007669"/>
    <property type="project" value="InterPro"/>
</dbReference>
<dbReference type="InterPro" id="IPR025398">
    <property type="entry name" value="DUF4371"/>
</dbReference>
<name>A0A2N9FG01_FAGSY</name>
<evidence type="ECO:0000313" key="3">
    <source>
        <dbReference type="EMBL" id="SPC89756.1"/>
    </source>
</evidence>
<dbReference type="InterPro" id="IPR001584">
    <property type="entry name" value="Integrase_cat-core"/>
</dbReference>
<dbReference type="SUPFAM" id="SSF53098">
    <property type="entry name" value="Ribonuclease H-like"/>
    <property type="match status" value="2"/>
</dbReference>
<dbReference type="PANTHER" id="PTHR42648">
    <property type="entry name" value="TRANSPOSASE, PUTATIVE-RELATED"/>
    <property type="match status" value="1"/>
</dbReference>
<feature type="compositionally biased region" description="Acidic residues" evidence="1">
    <location>
        <begin position="17"/>
        <end position="32"/>
    </location>
</feature>
<dbReference type="PANTHER" id="PTHR42648:SF27">
    <property type="entry name" value="RNA-DIRECTED DNA POLYMERASE"/>
    <property type="match status" value="1"/>
</dbReference>
<evidence type="ECO:0000256" key="1">
    <source>
        <dbReference type="SAM" id="MobiDB-lite"/>
    </source>
</evidence>
<feature type="region of interest" description="Disordered" evidence="1">
    <location>
        <begin position="614"/>
        <end position="679"/>
    </location>
</feature>
<dbReference type="InterPro" id="IPR025724">
    <property type="entry name" value="GAG-pre-integrase_dom"/>
</dbReference>
<feature type="compositionally biased region" description="Basic residues" evidence="1">
    <location>
        <begin position="668"/>
        <end position="679"/>
    </location>
</feature>
<feature type="domain" description="Integrase catalytic" evidence="2">
    <location>
        <begin position="858"/>
        <end position="954"/>
    </location>
</feature>
<accession>A0A2N9FG01</accession>
<feature type="region of interest" description="Disordered" evidence="1">
    <location>
        <begin position="1"/>
        <end position="59"/>
    </location>
</feature>